<feature type="domain" description="Pseudouridine synthase RsuA/RluA-like" evidence="4">
    <location>
        <begin position="12"/>
        <end position="172"/>
    </location>
</feature>
<dbReference type="GO" id="GO:0140098">
    <property type="term" value="F:catalytic activity, acting on RNA"/>
    <property type="evidence" value="ECO:0007669"/>
    <property type="project" value="UniProtKB-ARBA"/>
</dbReference>
<dbReference type="GO" id="GO:0003723">
    <property type="term" value="F:RNA binding"/>
    <property type="evidence" value="ECO:0007669"/>
    <property type="project" value="InterPro"/>
</dbReference>
<gene>
    <name evidence="5" type="ORF">COV49_03790</name>
</gene>
<dbReference type="InterPro" id="IPR020103">
    <property type="entry name" value="PsdUridine_synth_cat_dom_sf"/>
</dbReference>
<dbReference type="InterPro" id="IPR006145">
    <property type="entry name" value="PsdUridine_synth_RsuA/RluA"/>
</dbReference>
<comment type="catalytic activity">
    <reaction evidence="3">
        <text>a uridine in RNA = a pseudouridine in RNA</text>
        <dbReference type="Rhea" id="RHEA:48348"/>
        <dbReference type="Rhea" id="RHEA-COMP:12068"/>
        <dbReference type="Rhea" id="RHEA-COMP:12069"/>
        <dbReference type="ChEBI" id="CHEBI:65314"/>
        <dbReference type="ChEBI" id="CHEBI:65315"/>
    </reaction>
</comment>
<comment type="caution">
    <text evidence="5">The sequence shown here is derived from an EMBL/GenBank/DDBJ whole genome shotgun (WGS) entry which is preliminary data.</text>
</comment>
<evidence type="ECO:0000256" key="2">
    <source>
        <dbReference type="PIRSR" id="PIRSR606225-1"/>
    </source>
</evidence>
<dbReference type="Gene3D" id="3.30.2350.10">
    <property type="entry name" value="Pseudouridine synthase"/>
    <property type="match status" value="1"/>
</dbReference>
<evidence type="ECO:0000259" key="4">
    <source>
        <dbReference type="Pfam" id="PF00849"/>
    </source>
</evidence>
<organism evidence="5 6">
    <name type="scientific">Candidatus Falkowbacteria bacterium CG11_big_fil_rev_8_21_14_0_20_39_10</name>
    <dbReference type="NCBI Taxonomy" id="1974570"/>
    <lineage>
        <taxon>Bacteria</taxon>
        <taxon>Candidatus Falkowiibacteriota</taxon>
    </lineage>
</organism>
<name>A0A2M6K8I5_9BACT</name>
<dbReference type="EMBL" id="PCWW01000066">
    <property type="protein sequence ID" value="PIR12937.1"/>
    <property type="molecule type" value="Genomic_DNA"/>
</dbReference>
<accession>A0A2M6K8I5</accession>
<evidence type="ECO:0000313" key="5">
    <source>
        <dbReference type="EMBL" id="PIR12937.1"/>
    </source>
</evidence>
<dbReference type="CDD" id="cd02869">
    <property type="entry name" value="PseudoU_synth_RluA_like"/>
    <property type="match status" value="1"/>
</dbReference>
<dbReference type="InterPro" id="IPR006225">
    <property type="entry name" value="PsdUridine_synth_RluC/D"/>
</dbReference>
<dbReference type="InterPro" id="IPR050188">
    <property type="entry name" value="RluA_PseudoU_synthase"/>
</dbReference>
<evidence type="ECO:0000256" key="1">
    <source>
        <dbReference type="ARBA" id="ARBA00010876"/>
    </source>
</evidence>
<proteinExistence type="inferred from homology"/>
<dbReference type="NCBIfam" id="TIGR00005">
    <property type="entry name" value="rluA_subfam"/>
    <property type="match status" value="1"/>
</dbReference>
<dbReference type="SUPFAM" id="SSF55120">
    <property type="entry name" value="Pseudouridine synthase"/>
    <property type="match status" value="1"/>
</dbReference>
<reference evidence="5 6" key="1">
    <citation type="submission" date="2017-09" db="EMBL/GenBank/DDBJ databases">
        <title>Depth-based differentiation of microbial function through sediment-hosted aquifers and enrichment of novel symbionts in the deep terrestrial subsurface.</title>
        <authorList>
            <person name="Probst A.J."/>
            <person name="Ladd B."/>
            <person name="Jarett J.K."/>
            <person name="Geller-Mcgrath D.E."/>
            <person name="Sieber C.M."/>
            <person name="Emerson J.B."/>
            <person name="Anantharaman K."/>
            <person name="Thomas B.C."/>
            <person name="Malmstrom R."/>
            <person name="Stieglmeier M."/>
            <person name="Klingl A."/>
            <person name="Woyke T."/>
            <person name="Ryan C.M."/>
            <person name="Banfield J.F."/>
        </authorList>
    </citation>
    <scope>NUCLEOTIDE SEQUENCE [LARGE SCALE GENOMIC DNA]</scope>
    <source>
        <strain evidence="5">CG11_big_fil_rev_8_21_14_0_20_39_10</strain>
    </source>
</reference>
<feature type="active site" evidence="2">
    <location>
        <position position="62"/>
    </location>
</feature>
<keyword evidence="3" id="KW-0413">Isomerase</keyword>
<comment type="similarity">
    <text evidence="1 3">Belongs to the pseudouridine synthase RluA family.</text>
</comment>
<evidence type="ECO:0000313" key="6">
    <source>
        <dbReference type="Proteomes" id="UP000230869"/>
    </source>
</evidence>
<dbReference type="GO" id="GO:0009982">
    <property type="term" value="F:pseudouridine synthase activity"/>
    <property type="evidence" value="ECO:0007669"/>
    <property type="project" value="InterPro"/>
</dbReference>
<protein>
    <recommendedName>
        <fullName evidence="3">Pseudouridine synthase</fullName>
        <ecNumber evidence="3">5.4.99.-</ecNumber>
    </recommendedName>
</protein>
<dbReference type="Pfam" id="PF00849">
    <property type="entry name" value="PseudoU_synth_2"/>
    <property type="match status" value="1"/>
</dbReference>
<comment type="function">
    <text evidence="3">Responsible for synthesis of pseudouridine from uracil.</text>
</comment>
<dbReference type="EC" id="5.4.99.-" evidence="3"/>
<dbReference type="PANTHER" id="PTHR21600">
    <property type="entry name" value="MITOCHONDRIAL RNA PSEUDOURIDINE SYNTHASE"/>
    <property type="match status" value="1"/>
</dbReference>
<dbReference type="Proteomes" id="UP000230869">
    <property type="component" value="Unassembled WGS sequence"/>
</dbReference>
<dbReference type="AlphaFoldDB" id="A0A2M6K8I5"/>
<dbReference type="PANTHER" id="PTHR21600:SF44">
    <property type="entry name" value="RIBOSOMAL LARGE SUBUNIT PSEUDOURIDINE SYNTHASE D"/>
    <property type="match status" value="1"/>
</dbReference>
<dbReference type="GO" id="GO:0000455">
    <property type="term" value="P:enzyme-directed rRNA pseudouridine synthesis"/>
    <property type="evidence" value="ECO:0007669"/>
    <property type="project" value="TreeGrafter"/>
</dbReference>
<evidence type="ECO:0000256" key="3">
    <source>
        <dbReference type="RuleBase" id="RU362028"/>
    </source>
</evidence>
<sequence>MKYKKIKENKEFLIINKPSGLIVHRAGHIKEESLADQLLKKYPKLEKVGEDPSRPGIVHRLDKLVSGLMVIPKTQESFNNLKKQFQERQITKVYTALVYGRIEADEGEIDFPIKRSSQGNKMAAIPKTVKKETNPDGRQAVTEFEVIKKFINYTLLKVKIKTGRTHQIRVHLFAFGHSIVGDDLYSAKKTREKNKKLGLDRIFLAATKLGFKDLDGVYQEFEIGLPEELEEVLGRVK</sequence>